<evidence type="ECO:0000256" key="7">
    <source>
        <dbReference type="ARBA" id="ARBA00023145"/>
    </source>
</evidence>
<feature type="signal peptide" evidence="11">
    <location>
        <begin position="1"/>
        <end position="18"/>
    </location>
</feature>
<dbReference type="OrthoDB" id="291007at2759"/>
<dbReference type="FunFam" id="3.40.390.10:FF:000015">
    <property type="entry name" value="Meprin A subunit"/>
    <property type="match status" value="1"/>
</dbReference>
<dbReference type="CDD" id="cd04280">
    <property type="entry name" value="ZnMc_astacin_like"/>
    <property type="match status" value="1"/>
</dbReference>
<keyword evidence="2 10" id="KW-0479">Metal-binding</keyword>
<evidence type="ECO:0000256" key="6">
    <source>
        <dbReference type="ARBA" id="ARBA00023049"/>
    </source>
</evidence>
<dbReference type="SMART" id="SM00235">
    <property type="entry name" value="ZnMc"/>
    <property type="match status" value="1"/>
</dbReference>
<dbReference type="SUPFAM" id="SSF55486">
    <property type="entry name" value="Metalloproteases ('zincins'), catalytic domain"/>
    <property type="match status" value="1"/>
</dbReference>
<protein>
    <recommendedName>
        <fullName evidence="11">Metalloendopeptidase</fullName>
        <ecNumber evidence="11">3.4.24.-</ecNumber>
    </recommendedName>
</protein>
<feature type="active site" evidence="10">
    <location>
        <position position="169"/>
    </location>
</feature>
<feature type="binding site" evidence="10">
    <location>
        <position position="178"/>
    </location>
    <ligand>
        <name>Zn(2+)</name>
        <dbReference type="ChEBI" id="CHEBI:29105"/>
        <note>catalytic</note>
    </ligand>
</feature>
<comment type="caution">
    <text evidence="10">Lacks conserved residue(s) required for the propagation of feature annotation.</text>
</comment>
<dbReference type="PANTHER" id="PTHR10127:SF814">
    <property type="entry name" value="MEPRIN A SUBUNIT BETA"/>
    <property type="match status" value="1"/>
</dbReference>
<keyword evidence="8" id="KW-1015">Disulfide bond</keyword>
<feature type="domain" description="Peptidase M12A" evidence="12">
    <location>
        <begin position="75"/>
        <end position="270"/>
    </location>
</feature>
<keyword evidence="5 10" id="KW-0862">Zinc</keyword>
<name>A0A8S1CHD9_9INSE</name>
<keyword evidence="9" id="KW-0325">Glycoprotein</keyword>
<comment type="cofactor">
    <cofactor evidence="10 11">
        <name>Zn(2+)</name>
        <dbReference type="ChEBI" id="CHEBI:29105"/>
    </cofactor>
    <text evidence="10 11">Binds 1 zinc ion per subunit.</text>
</comment>
<keyword evidence="3 11" id="KW-0732">Signal</keyword>
<keyword evidence="14" id="KW-1185">Reference proteome</keyword>
<dbReference type="Proteomes" id="UP000494165">
    <property type="component" value="Unassembled WGS sequence"/>
</dbReference>
<feature type="chain" id="PRO_5035962097" description="Metalloendopeptidase" evidence="11">
    <location>
        <begin position="19"/>
        <end position="275"/>
    </location>
</feature>
<dbReference type="InterPro" id="IPR024079">
    <property type="entry name" value="MetalloPept_cat_dom_sf"/>
</dbReference>
<sequence>MLLLFCLFVGLLVRSSLAQGWLPPVHHGPYYPDDYDHHEVSSNLRNWHPYDVNHQWEMSGLKEGDIMESPEKGRNVIRSEEYSWPDAVIPYAIQAGLTQDERETIDMGMEWVMQKSCIRFRPYQDDDPDYIVIMYNDTGCWSYIGRQGGGQLVNLQRNGCIWPSTVAHELLHATGFYHQQNASDRDEYVNINWENIEDGEEDSFDKESSKVVTDFGVGYDYGSVMHYSRKAFSKNGEDTITPFEPGVEIGQRERVSSKDYKKLNRKYKCKRLNNH</sequence>
<dbReference type="Gene3D" id="3.40.390.10">
    <property type="entry name" value="Collagenase (Catalytic Domain)"/>
    <property type="match status" value="1"/>
</dbReference>
<dbReference type="AlphaFoldDB" id="A0A8S1CHD9"/>
<evidence type="ECO:0000259" key="12">
    <source>
        <dbReference type="PROSITE" id="PS51864"/>
    </source>
</evidence>
<dbReference type="GO" id="GO:0004222">
    <property type="term" value="F:metalloendopeptidase activity"/>
    <property type="evidence" value="ECO:0007669"/>
    <property type="project" value="UniProtKB-UniRule"/>
</dbReference>
<evidence type="ECO:0000313" key="13">
    <source>
        <dbReference type="EMBL" id="CAB3369738.1"/>
    </source>
</evidence>
<gene>
    <name evidence="13" type="ORF">CLODIP_2_CD04213</name>
</gene>
<proteinExistence type="predicted"/>
<comment type="caution">
    <text evidence="13">The sequence shown here is derived from an EMBL/GenBank/DDBJ whole genome shotgun (WGS) entry which is preliminary data.</text>
</comment>
<accession>A0A8S1CHD9</accession>
<dbReference type="EMBL" id="CADEPI010000047">
    <property type="protein sequence ID" value="CAB3369738.1"/>
    <property type="molecule type" value="Genomic_DNA"/>
</dbReference>
<dbReference type="PROSITE" id="PS51864">
    <property type="entry name" value="ASTACIN"/>
    <property type="match status" value="1"/>
</dbReference>
<dbReference type="PRINTS" id="PR00480">
    <property type="entry name" value="ASTACIN"/>
</dbReference>
<feature type="binding site" evidence="10">
    <location>
        <position position="172"/>
    </location>
    <ligand>
        <name>Zn(2+)</name>
        <dbReference type="ChEBI" id="CHEBI:29105"/>
        <note>catalytic</note>
    </ligand>
</feature>
<evidence type="ECO:0000256" key="10">
    <source>
        <dbReference type="PROSITE-ProRule" id="PRU01211"/>
    </source>
</evidence>
<dbReference type="EC" id="3.4.24.-" evidence="11"/>
<keyword evidence="7" id="KW-0865">Zymogen</keyword>
<keyword evidence="6 10" id="KW-0482">Metalloprotease</keyword>
<dbReference type="Pfam" id="PF01400">
    <property type="entry name" value="Astacin"/>
    <property type="match status" value="1"/>
</dbReference>
<dbReference type="PANTHER" id="PTHR10127">
    <property type="entry name" value="DISCOIDIN, CUB, EGF, LAMININ , AND ZINC METALLOPROTEASE DOMAIN CONTAINING"/>
    <property type="match status" value="1"/>
</dbReference>
<evidence type="ECO:0000256" key="8">
    <source>
        <dbReference type="ARBA" id="ARBA00023157"/>
    </source>
</evidence>
<evidence type="ECO:0000256" key="2">
    <source>
        <dbReference type="ARBA" id="ARBA00022723"/>
    </source>
</evidence>
<dbReference type="InterPro" id="IPR006026">
    <property type="entry name" value="Peptidase_Metallo"/>
</dbReference>
<dbReference type="GO" id="GO:0006508">
    <property type="term" value="P:proteolysis"/>
    <property type="evidence" value="ECO:0007669"/>
    <property type="project" value="UniProtKB-KW"/>
</dbReference>
<keyword evidence="1 10" id="KW-0645">Protease</keyword>
<keyword evidence="4 10" id="KW-0378">Hydrolase</keyword>
<dbReference type="GO" id="GO:0008270">
    <property type="term" value="F:zinc ion binding"/>
    <property type="evidence" value="ECO:0007669"/>
    <property type="project" value="UniProtKB-UniRule"/>
</dbReference>
<evidence type="ECO:0000256" key="5">
    <source>
        <dbReference type="ARBA" id="ARBA00022833"/>
    </source>
</evidence>
<evidence type="ECO:0000256" key="4">
    <source>
        <dbReference type="ARBA" id="ARBA00022801"/>
    </source>
</evidence>
<dbReference type="InterPro" id="IPR001506">
    <property type="entry name" value="Peptidase_M12A"/>
</dbReference>
<evidence type="ECO:0000256" key="11">
    <source>
        <dbReference type="RuleBase" id="RU361183"/>
    </source>
</evidence>
<evidence type="ECO:0000256" key="9">
    <source>
        <dbReference type="ARBA" id="ARBA00023180"/>
    </source>
</evidence>
<evidence type="ECO:0000256" key="1">
    <source>
        <dbReference type="ARBA" id="ARBA00022670"/>
    </source>
</evidence>
<organism evidence="13 14">
    <name type="scientific">Cloeon dipterum</name>
    <dbReference type="NCBI Taxonomy" id="197152"/>
    <lineage>
        <taxon>Eukaryota</taxon>
        <taxon>Metazoa</taxon>
        <taxon>Ecdysozoa</taxon>
        <taxon>Arthropoda</taxon>
        <taxon>Hexapoda</taxon>
        <taxon>Insecta</taxon>
        <taxon>Pterygota</taxon>
        <taxon>Palaeoptera</taxon>
        <taxon>Ephemeroptera</taxon>
        <taxon>Pisciforma</taxon>
        <taxon>Baetidae</taxon>
        <taxon>Cloeon</taxon>
    </lineage>
</organism>
<feature type="binding site" evidence="10">
    <location>
        <position position="168"/>
    </location>
    <ligand>
        <name>Zn(2+)</name>
        <dbReference type="ChEBI" id="CHEBI:29105"/>
        <note>catalytic</note>
    </ligand>
</feature>
<evidence type="ECO:0000256" key="3">
    <source>
        <dbReference type="ARBA" id="ARBA00022729"/>
    </source>
</evidence>
<dbReference type="InterPro" id="IPR034035">
    <property type="entry name" value="Astacin-like_dom"/>
</dbReference>
<evidence type="ECO:0000313" key="14">
    <source>
        <dbReference type="Proteomes" id="UP000494165"/>
    </source>
</evidence>
<reference evidence="13 14" key="1">
    <citation type="submission" date="2020-04" db="EMBL/GenBank/DDBJ databases">
        <authorList>
            <person name="Alioto T."/>
            <person name="Alioto T."/>
            <person name="Gomez Garrido J."/>
        </authorList>
    </citation>
    <scope>NUCLEOTIDE SEQUENCE [LARGE SCALE GENOMIC DNA]</scope>
</reference>